<feature type="domain" description="Ig-like" evidence="12">
    <location>
        <begin position="47"/>
        <end position="135"/>
    </location>
</feature>
<dbReference type="SUPFAM" id="SSF48726">
    <property type="entry name" value="Immunoglobulin"/>
    <property type="match status" value="3"/>
</dbReference>
<evidence type="ECO:0000259" key="12">
    <source>
        <dbReference type="PROSITE" id="PS50835"/>
    </source>
</evidence>
<reference evidence="14" key="2">
    <citation type="journal article" date="2014" name="Nat. Commun.">
        <title>The cavefish genome reveals candidate genes for eye loss.</title>
        <authorList>
            <person name="McGaugh S.E."/>
            <person name="Gross J.B."/>
            <person name="Aken B."/>
            <person name="Blin M."/>
            <person name="Borowsky R."/>
            <person name="Chalopin D."/>
            <person name="Hinaux H."/>
            <person name="Jeffery W.R."/>
            <person name="Keene A."/>
            <person name="Ma L."/>
            <person name="Minx P."/>
            <person name="Murphy D."/>
            <person name="O'Quin K.E."/>
            <person name="Retaux S."/>
            <person name="Rohner N."/>
            <person name="Searle S.M."/>
            <person name="Stahl B.A."/>
            <person name="Tabin C."/>
            <person name="Volff J.N."/>
            <person name="Yoshizawa M."/>
            <person name="Warren W.C."/>
        </authorList>
    </citation>
    <scope>NUCLEOTIDE SEQUENCE [LARGE SCALE GENOMIC DNA]</scope>
    <source>
        <strain evidence="14">female</strain>
    </source>
</reference>
<evidence type="ECO:0000256" key="3">
    <source>
        <dbReference type="ARBA" id="ARBA00022692"/>
    </source>
</evidence>
<name>W5LCH1_ASTMX</name>
<dbReference type="GO" id="GO:0006955">
    <property type="term" value="P:immune response"/>
    <property type="evidence" value="ECO:0007669"/>
    <property type="project" value="TreeGrafter"/>
</dbReference>
<dbReference type="HOGENOM" id="CLU_040810_0_1_1"/>
<dbReference type="InterPro" id="IPR003599">
    <property type="entry name" value="Ig_sub"/>
</dbReference>
<dbReference type="Pfam" id="PF07686">
    <property type="entry name" value="V-set"/>
    <property type="match status" value="2"/>
</dbReference>
<protein>
    <submittedName>
        <fullName evidence="13">HERV-H LTR-associating 2a, tandem duplicate 1</fullName>
    </submittedName>
</protein>
<reference evidence="13" key="4">
    <citation type="submission" date="2025-09" db="UniProtKB">
        <authorList>
            <consortium name="Ensembl"/>
        </authorList>
    </citation>
    <scope>IDENTIFICATION</scope>
</reference>
<keyword evidence="8" id="KW-0675">Receptor</keyword>
<dbReference type="InterPro" id="IPR007110">
    <property type="entry name" value="Ig-like_dom"/>
</dbReference>
<dbReference type="GO" id="GO:0071222">
    <property type="term" value="P:cellular response to lipopolysaccharide"/>
    <property type="evidence" value="ECO:0007669"/>
    <property type="project" value="TreeGrafter"/>
</dbReference>
<keyword evidence="5 11" id="KW-1133">Transmembrane helix</keyword>
<evidence type="ECO:0000256" key="6">
    <source>
        <dbReference type="ARBA" id="ARBA00023136"/>
    </source>
</evidence>
<dbReference type="GO" id="GO:0042130">
    <property type="term" value="P:negative regulation of T cell proliferation"/>
    <property type="evidence" value="ECO:0007669"/>
    <property type="project" value="TreeGrafter"/>
</dbReference>
<dbReference type="GO" id="GO:0007166">
    <property type="term" value="P:cell surface receptor signaling pathway"/>
    <property type="evidence" value="ECO:0007669"/>
    <property type="project" value="TreeGrafter"/>
</dbReference>
<dbReference type="SMART" id="SM00409">
    <property type="entry name" value="IG"/>
    <property type="match status" value="2"/>
</dbReference>
<dbReference type="Ensembl" id="ENSAMXT00000017533.2">
    <property type="protein sequence ID" value="ENSAMXP00000017533.2"/>
    <property type="gene ID" value="ENSAMXG00000017027.2"/>
</dbReference>
<evidence type="ECO:0000256" key="4">
    <source>
        <dbReference type="ARBA" id="ARBA00022729"/>
    </source>
</evidence>
<evidence type="ECO:0000256" key="11">
    <source>
        <dbReference type="SAM" id="Phobius"/>
    </source>
</evidence>
<dbReference type="InterPro" id="IPR053896">
    <property type="entry name" value="BTN3A2-like_Ig-C"/>
</dbReference>
<dbReference type="PANTHER" id="PTHR25466">
    <property type="entry name" value="T-LYMPHOCYTE ACTIVATION ANTIGEN"/>
    <property type="match status" value="1"/>
</dbReference>
<evidence type="ECO:0000256" key="2">
    <source>
        <dbReference type="ARBA" id="ARBA00022475"/>
    </source>
</evidence>
<dbReference type="PANTHER" id="PTHR25466:SF14">
    <property type="entry name" value="BUTYROPHILIN SUBFAMILY 2 MEMBER A2-LIKE-RELATED"/>
    <property type="match status" value="1"/>
</dbReference>
<keyword evidence="7" id="KW-1015">Disulfide bond</keyword>
<dbReference type="GO" id="GO:0009897">
    <property type="term" value="C:external side of plasma membrane"/>
    <property type="evidence" value="ECO:0007669"/>
    <property type="project" value="TreeGrafter"/>
</dbReference>
<dbReference type="Gene3D" id="2.60.40.10">
    <property type="entry name" value="Immunoglobulins"/>
    <property type="match status" value="3"/>
</dbReference>
<dbReference type="Proteomes" id="UP000018467">
    <property type="component" value="Unassembled WGS sequence"/>
</dbReference>
<comment type="subcellular location">
    <subcellularLocation>
        <location evidence="1">Cell membrane</location>
        <topology evidence="1">Single-pass type I membrane protein</topology>
    </subcellularLocation>
</comment>
<keyword evidence="6 11" id="KW-0472">Membrane</keyword>
<dbReference type="GO" id="GO:0042102">
    <property type="term" value="P:positive regulation of T cell proliferation"/>
    <property type="evidence" value="ECO:0007669"/>
    <property type="project" value="TreeGrafter"/>
</dbReference>
<keyword evidence="3 11" id="KW-0812">Transmembrane</keyword>
<accession>W5LCH1</accession>
<evidence type="ECO:0000256" key="10">
    <source>
        <dbReference type="ARBA" id="ARBA00023319"/>
    </source>
</evidence>
<keyword evidence="10" id="KW-0393">Immunoglobulin domain</keyword>
<dbReference type="Pfam" id="PF22705">
    <property type="entry name" value="C2-set_3"/>
    <property type="match status" value="1"/>
</dbReference>
<keyword evidence="2" id="KW-1003">Cell membrane</keyword>
<dbReference type="InterPro" id="IPR036179">
    <property type="entry name" value="Ig-like_dom_sf"/>
</dbReference>
<evidence type="ECO:0000256" key="1">
    <source>
        <dbReference type="ARBA" id="ARBA00004251"/>
    </source>
</evidence>
<organism evidence="13 14">
    <name type="scientific">Astyanax mexicanus</name>
    <name type="common">Blind cave fish</name>
    <name type="synonym">Astyanax fasciatus mexicanus</name>
    <dbReference type="NCBI Taxonomy" id="7994"/>
    <lineage>
        <taxon>Eukaryota</taxon>
        <taxon>Metazoa</taxon>
        <taxon>Chordata</taxon>
        <taxon>Craniata</taxon>
        <taxon>Vertebrata</taxon>
        <taxon>Euteleostomi</taxon>
        <taxon>Actinopterygii</taxon>
        <taxon>Neopterygii</taxon>
        <taxon>Teleostei</taxon>
        <taxon>Ostariophysi</taxon>
        <taxon>Characiformes</taxon>
        <taxon>Characoidei</taxon>
        <taxon>Acestrorhamphidae</taxon>
        <taxon>Acestrorhamphinae</taxon>
        <taxon>Astyanax</taxon>
    </lineage>
</organism>
<evidence type="ECO:0000256" key="9">
    <source>
        <dbReference type="ARBA" id="ARBA00023180"/>
    </source>
</evidence>
<evidence type="ECO:0000256" key="7">
    <source>
        <dbReference type="ARBA" id="ARBA00023157"/>
    </source>
</evidence>
<keyword evidence="4" id="KW-0732">Signal</keyword>
<keyword evidence="9" id="KW-0325">Glycoprotein</keyword>
<evidence type="ECO:0000256" key="8">
    <source>
        <dbReference type="ARBA" id="ARBA00023170"/>
    </source>
</evidence>
<dbReference type="InterPro" id="IPR013783">
    <property type="entry name" value="Ig-like_fold"/>
</dbReference>
<dbReference type="GeneTree" id="ENSGT00940000163670"/>
<proteinExistence type="predicted"/>
<evidence type="ECO:0000256" key="5">
    <source>
        <dbReference type="ARBA" id="ARBA00022989"/>
    </source>
</evidence>
<reference evidence="13" key="3">
    <citation type="submission" date="2025-08" db="UniProtKB">
        <authorList>
            <consortium name="Ensembl"/>
        </authorList>
    </citation>
    <scope>IDENTIFICATION</scope>
</reference>
<dbReference type="InterPro" id="IPR051713">
    <property type="entry name" value="T-cell_Activation_Regulation"/>
</dbReference>
<keyword evidence="14" id="KW-1185">Reference proteome</keyword>
<feature type="transmembrane region" description="Helical" evidence="11">
    <location>
        <begin position="341"/>
        <end position="361"/>
    </location>
</feature>
<sequence>MQLCDIMNRSASCTLIGVYSLFWIFSFVQSKTPDVHVTCTYSKDCLLPCSFTPSDDEVFIQWFQQDELIYSSQEDSDEAGDDGISLLTDQVSTGKVFLQLKDSSIKSRGRYKCLVNTTKTVEESFVIVKVEASISRISIEDSSAGSVQCSSHGVYPAPVVTWSTEPHTENLKPVTRMSADPDGLYSVESTLKKLNQSSSLTYTCSITPKYNSPTWRASLLQTEIAGKVGQDLTIPCIAPKNLRNFNLTWTFRKKGKTKDILTYNSQTHVIVNHWDEDAEVELDKAQMGDGSLYLDDLEQSKHSGKYTCIFSGPKVKYTVQTSVNIGSTQAVAQTGKSKSNLWVLAVVVAALALLGVLYYMYRKYRSKN</sequence>
<feature type="domain" description="Ig-like" evidence="12">
    <location>
        <begin position="140"/>
        <end position="207"/>
    </location>
</feature>
<dbReference type="PROSITE" id="PS50835">
    <property type="entry name" value="IG_LIKE"/>
    <property type="match status" value="3"/>
</dbReference>
<dbReference type="AlphaFoldDB" id="W5LCH1"/>
<dbReference type="Bgee" id="ENSAMXG00000017027">
    <property type="expression patterns" value="Expressed in heart and 11 other cell types or tissues"/>
</dbReference>
<dbReference type="InterPro" id="IPR013106">
    <property type="entry name" value="Ig_V-set"/>
</dbReference>
<dbReference type="InParanoid" id="W5LCH1"/>
<reference evidence="14" key="1">
    <citation type="submission" date="2013-03" db="EMBL/GenBank/DDBJ databases">
        <authorList>
            <person name="Jeffery W."/>
            <person name="Warren W."/>
            <person name="Wilson R.K."/>
        </authorList>
    </citation>
    <scope>NUCLEOTIDE SEQUENCE</scope>
    <source>
        <strain evidence="14">female</strain>
    </source>
</reference>
<dbReference type="GO" id="GO:0031295">
    <property type="term" value="P:T cell costimulation"/>
    <property type="evidence" value="ECO:0007669"/>
    <property type="project" value="TreeGrafter"/>
</dbReference>
<feature type="domain" description="Ig-like" evidence="12">
    <location>
        <begin position="208"/>
        <end position="324"/>
    </location>
</feature>
<evidence type="ECO:0000313" key="14">
    <source>
        <dbReference type="Proteomes" id="UP000018467"/>
    </source>
</evidence>
<dbReference type="eggNOG" id="ENOG502RZUH">
    <property type="taxonomic scope" value="Eukaryota"/>
</dbReference>
<evidence type="ECO:0000313" key="13">
    <source>
        <dbReference type="Ensembl" id="ENSAMXP00000017533.2"/>
    </source>
</evidence>